<dbReference type="Pfam" id="PF04397">
    <property type="entry name" value="LytTR"/>
    <property type="match status" value="1"/>
</dbReference>
<dbReference type="SUPFAM" id="SSF55781">
    <property type="entry name" value="GAF domain-like"/>
    <property type="match status" value="1"/>
</dbReference>
<reference evidence="2 3" key="1">
    <citation type="journal article" date="2019" name="Environ. Microbiol.">
        <title>Species interactions and distinct microbial communities in high Arctic permafrost affected cryosols are associated with the CH4 and CO2 gas fluxes.</title>
        <authorList>
            <person name="Altshuler I."/>
            <person name="Hamel J."/>
            <person name="Turney S."/>
            <person name="Magnuson E."/>
            <person name="Levesque R."/>
            <person name="Greer C."/>
            <person name="Whyte L.G."/>
        </authorList>
    </citation>
    <scope>NUCLEOTIDE SEQUENCE [LARGE SCALE GENOMIC DNA]</scope>
    <source>
        <strain evidence="2 3">S9.2P</strain>
    </source>
</reference>
<dbReference type="Gene3D" id="2.40.50.1020">
    <property type="entry name" value="LytTr DNA-binding domain"/>
    <property type="match status" value="1"/>
</dbReference>
<sequence>MAGGADVLAAAPPQLFADLVHLAAVACGAPHALLALAGPGALAVQARQGRAAAMPELDKFCRAVLRAVPAAVGFNEVATSLSHTHFCAAVALRGPAGDVLGVLGVGAPSPVALPDDQREALACLARRATDFVAQGLAQQALADQQQQLAAAFRVAGAAEPGQRPELYVKQDTRLLRVLPADVTHLEALGDYVNLYTVRERFTVYGTMKDMEARLPTADFARIHRKYIIRLDRLLSFEGDTVLIDAGPGAPASRPATAVPVGNSYRAALLARLHVL</sequence>
<dbReference type="PANTHER" id="PTHR37299">
    <property type="entry name" value="TRANSCRIPTIONAL REGULATOR-RELATED"/>
    <property type="match status" value="1"/>
</dbReference>
<evidence type="ECO:0000259" key="1">
    <source>
        <dbReference type="PROSITE" id="PS50930"/>
    </source>
</evidence>
<protein>
    <submittedName>
        <fullName evidence="2">LytTR family transcriptional regulator</fullName>
    </submittedName>
</protein>
<dbReference type="EMBL" id="RCYZ01000006">
    <property type="protein sequence ID" value="TPG64545.1"/>
    <property type="molecule type" value="Genomic_DNA"/>
</dbReference>
<comment type="caution">
    <text evidence="2">The sequence shown here is derived from an EMBL/GenBank/DDBJ whole genome shotgun (WGS) entry which is preliminary data.</text>
</comment>
<dbReference type="AlphaFoldDB" id="A0A502GS69"/>
<evidence type="ECO:0000313" key="2">
    <source>
        <dbReference type="EMBL" id="TPG64545.1"/>
    </source>
</evidence>
<dbReference type="Proteomes" id="UP000317646">
    <property type="component" value="Unassembled WGS sequence"/>
</dbReference>
<accession>A0A502GS69</accession>
<dbReference type="PANTHER" id="PTHR37299:SF1">
    <property type="entry name" value="STAGE 0 SPORULATION PROTEIN A HOMOLOG"/>
    <property type="match status" value="1"/>
</dbReference>
<dbReference type="SMART" id="SM00850">
    <property type="entry name" value="LytTR"/>
    <property type="match status" value="1"/>
</dbReference>
<dbReference type="InterPro" id="IPR046947">
    <property type="entry name" value="LytR-like"/>
</dbReference>
<gene>
    <name evidence="2" type="ORF">EAH73_15350</name>
</gene>
<evidence type="ECO:0000313" key="3">
    <source>
        <dbReference type="Proteomes" id="UP000317646"/>
    </source>
</evidence>
<dbReference type="InterPro" id="IPR007492">
    <property type="entry name" value="LytTR_DNA-bd_dom"/>
</dbReference>
<organism evidence="2 3">
    <name type="scientific">Hymenobacter nivis</name>
    <dbReference type="NCBI Taxonomy" id="1850093"/>
    <lineage>
        <taxon>Bacteria</taxon>
        <taxon>Pseudomonadati</taxon>
        <taxon>Bacteroidota</taxon>
        <taxon>Cytophagia</taxon>
        <taxon>Cytophagales</taxon>
        <taxon>Hymenobacteraceae</taxon>
        <taxon>Hymenobacter</taxon>
    </lineage>
</organism>
<feature type="domain" description="HTH LytTR-type" evidence="1">
    <location>
        <begin position="166"/>
        <end position="228"/>
    </location>
</feature>
<proteinExistence type="predicted"/>
<dbReference type="GO" id="GO:0000156">
    <property type="term" value="F:phosphorelay response regulator activity"/>
    <property type="evidence" value="ECO:0007669"/>
    <property type="project" value="InterPro"/>
</dbReference>
<name>A0A502GS69_9BACT</name>
<dbReference type="PROSITE" id="PS50930">
    <property type="entry name" value="HTH_LYTTR"/>
    <property type="match status" value="1"/>
</dbReference>
<dbReference type="GO" id="GO:0003677">
    <property type="term" value="F:DNA binding"/>
    <property type="evidence" value="ECO:0007669"/>
    <property type="project" value="InterPro"/>
</dbReference>
<keyword evidence="3" id="KW-1185">Reference proteome</keyword>